<keyword evidence="13" id="KW-0732">Signal</keyword>
<evidence type="ECO:0000256" key="1">
    <source>
        <dbReference type="ARBA" id="ARBA00004141"/>
    </source>
</evidence>
<evidence type="ECO:0000256" key="10">
    <source>
        <dbReference type="ARBA" id="ARBA00023136"/>
    </source>
</evidence>
<feature type="transmembrane region" description="Helical" evidence="12">
    <location>
        <begin position="35"/>
        <end position="57"/>
    </location>
</feature>
<keyword evidence="7 12" id="KW-1133">Transmembrane helix</keyword>
<evidence type="ECO:0000256" key="4">
    <source>
        <dbReference type="ARBA" id="ARBA00022547"/>
    </source>
</evidence>
<evidence type="ECO:0000256" key="8">
    <source>
        <dbReference type="ARBA" id="ARBA00023065"/>
    </source>
</evidence>
<dbReference type="Pfam" id="PF00137">
    <property type="entry name" value="ATP-synt_C"/>
    <property type="match status" value="1"/>
</dbReference>
<evidence type="ECO:0000259" key="14">
    <source>
        <dbReference type="Pfam" id="PF00137"/>
    </source>
</evidence>
<comment type="function">
    <text evidence="12">F(1)F(0) ATP synthase produces ATP from ADP in the presence of a proton or sodium gradient. F-type ATPases consist of two structural domains, F(1) containing the extramembraneous catalytic core and F(0) containing the membrane proton channel, linked together by a central stalk and a peripheral stalk. During catalysis, ATP synthesis in the catalytic domain of F(1) is coupled via a rotary mechanism of the central stalk subunits to proton translocation.</text>
</comment>
<comment type="similarity">
    <text evidence="2 12">Belongs to the ATPase C chain family.</text>
</comment>
<dbReference type="InterPro" id="IPR005953">
    <property type="entry name" value="ATP_synth_csu_bac/chlpt"/>
</dbReference>
<evidence type="ECO:0000256" key="13">
    <source>
        <dbReference type="SAM" id="SignalP"/>
    </source>
</evidence>
<evidence type="ECO:0000256" key="3">
    <source>
        <dbReference type="ARBA" id="ARBA00022448"/>
    </source>
</evidence>
<dbReference type="GO" id="GO:0033177">
    <property type="term" value="C:proton-transporting two-sector ATPase complex, proton-transporting domain"/>
    <property type="evidence" value="ECO:0007669"/>
    <property type="project" value="InterPro"/>
</dbReference>
<protein>
    <recommendedName>
        <fullName evidence="12">ATP synthase subunit c</fullName>
    </recommendedName>
    <alternativeName>
        <fullName evidence="12">ATP synthase F(0) sector subunit c</fullName>
    </alternativeName>
    <alternativeName>
        <fullName evidence="12">F-type ATPase subunit c</fullName>
        <shortName evidence="12">F-ATPase subunit c</shortName>
    </alternativeName>
    <alternativeName>
        <fullName evidence="12">Lipid-binding protein</fullName>
    </alternativeName>
</protein>
<keyword evidence="16" id="KW-1185">Reference proteome</keyword>
<keyword evidence="12" id="KW-1003">Cell membrane</keyword>
<sequence length="120" mass="11966">MKRISLKSVLFTLFLLAVGAFPAFASEGAKDPNAVALLLGLSAIGAGLAIGPAAGGAGAGQGQAVRGACEGMARNPQMAGKLTTTMFIGLAIIEALAIYGLVIALILLYANPFAGHLLGK</sequence>
<dbReference type="GO" id="GO:0005886">
    <property type="term" value="C:plasma membrane"/>
    <property type="evidence" value="ECO:0007669"/>
    <property type="project" value="UniProtKB-SubCell"/>
</dbReference>
<evidence type="ECO:0000256" key="12">
    <source>
        <dbReference type="HAMAP-Rule" id="MF_01396"/>
    </source>
</evidence>
<feature type="signal peptide" evidence="13">
    <location>
        <begin position="1"/>
        <end position="25"/>
    </location>
</feature>
<dbReference type="EMBL" id="SMFV01000004">
    <property type="protein sequence ID" value="TCK03956.1"/>
    <property type="molecule type" value="Genomic_DNA"/>
</dbReference>
<name>A0A4V2PD61_9BACT</name>
<dbReference type="HAMAP" id="MF_01396">
    <property type="entry name" value="ATP_synth_c_bact"/>
    <property type="match status" value="1"/>
</dbReference>
<evidence type="ECO:0000256" key="6">
    <source>
        <dbReference type="ARBA" id="ARBA00022781"/>
    </source>
</evidence>
<keyword evidence="6 12" id="KW-0375">Hydrogen ion transport</keyword>
<dbReference type="InterPro" id="IPR000454">
    <property type="entry name" value="ATP_synth_F0_csu"/>
</dbReference>
<gene>
    <name evidence="12" type="primary">atpE</name>
    <name evidence="15" type="ORF">CLV27_1273</name>
</gene>
<accession>A0A4V2PD61</accession>
<dbReference type="PANTHER" id="PTHR10031:SF0">
    <property type="entry name" value="ATPASE PROTEIN 9"/>
    <property type="match status" value="1"/>
</dbReference>
<keyword evidence="3 12" id="KW-0813">Transport</keyword>
<keyword evidence="11 12" id="KW-0066">ATP synthesis</keyword>
<evidence type="ECO:0000256" key="11">
    <source>
        <dbReference type="ARBA" id="ARBA00023310"/>
    </source>
</evidence>
<evidence type="ECO:0000256" key="5">
    <source>
        <dbReference type="ARBA" id="ARBA00022692"/>
    </source>
</evidence>
<keyword evidence="9 12" id="KW-0446">Lipid-binding</keyword>
<keyword evidence="4 12" id="KW-0138">CF(0)</keyword>
<reference evidence="15 16" key="1">
    <citation type="submission" date="2019-03" db="EMBL/GenBank/DDBJ databases">
        <title>Genomic Encyclopedia of Archaeal and Bacterial Type Strains, Phase II (KMG-II): from individual species to whole genera.</title>
        <authorList>
            <person name="Goeker M."/>
        </authorList>
    </citation>
    <scope>NUCLEOTIDE SEQUENCE [LARGE SCALE GENOMIC DNA]</scope>
    <source>
        <strain evidence="15 16">DSM 24425</strain>
    </source>
</reference>
<dbReference type="OrthoDB" id="2357540at2"/>
<dbReference type="Proteomes" id="UP000295777">
    <property type="component" value="Unassembled WGS sequence"/>
</dbReference>
<dbReference type="PANTHER" id="PTHR10031">
    <property type="entry name" value="ATP SYNTHASE LIPID-BINDING PROTEIN, MITOCHONDRIAL"/>
    <property type="match status" value="1"/>
</dbReference>
<keyword evidence="8 12" id="KW-0406">Ion transport</keyword>
<evidence type="ECO:0000313" key="16">
    <source>
        <dbReference type="Proteomes" id="UP000295777"/>
    </source>
</evidence>
<comment type="caution">
    <text evidence="15">The sequence shown here is derived from an EMBL/GenBank/DDBJ whole genome shotgun (WGS) entry which is preliminary data.</text>
</comment>
<feature type="transmembrane region" description="Helical" evidence="12">
    <location>
        <begin position="87"/>
        <end position="110"/>
    </location>
</feature>
<comment type="subcellular location">
    <subcellularLocation>
        <location evidence="12">Cell membrane</location>
        <topology evidence="12">Multi-pass membrane protein</topology>
    </subcellularLocation>
    <subcellularLocation>
        <location evidence="1">Membrane</location>
        <topology evidence="1">Multi-pass membrane protein</topology>
    </subcellularLocation>
</comment>
<feature type="chain" id="PRO_5021015426" description="ATP synthase subunit c" evidence="13">
    <location>
        <begin position="26"/>
        <end position="120"/>
    </location>
</feature>
<feature type="domain" description="V-ATPase proteolipid subunit C-like" evidence="14">
    <location>
        <begin position="44"/>
        <end position="107"/>
    </location>
</feature>
<dbReference type="CDD" id="cd18121">
    <property type="entry name" value="ATP-synt_Fo_c"/>
    <property type="match status" value="1"/>
</dbReference>
<dbReference type="PRINTS" id="PR00124">
    <property type="entry name" value="ATPASEC"/>
</dbReference>
<evidence type="ECO:0000256" key="7">
    <source>
        <dbReference type="ARBA" id="ARBA00022989"/>
    </source>
</evidence>
<feature type="site" description="Reversibly protonated during proton transport" evidence="12">
    <location>
        <position position="94"/>
    </location>
</feature>
<proteinExistence type="inferred from homology"/>
<keyword evidence="5 12" id="KW-0812">Transmembrane</keyword>
<dbReference type="AlphaFoldDB" id="A0A4V2PD61"/>
<dbReference type="PROSITE" id="PS00605">
    <property type="entry name" value="ATPASE_C"/>
    <property type="match status" value="1"/>
</dbReference>
<evidence type="ECO:0000256" key="9">
    <source>
        <dbReference type="ARBA" id="ARBA00023121"/>
    </source>
</evidence>
<dbReference type="InterPro" id="IPR020537">
    <property type="entry name" value="ATP_synth_F0_csu_DDCD_BS"/>
</dbReference>
<dbReference type="InterPro" id="IPR035921">
    <property type="entry name" value="F/V-ATP_Csub_sf"/>
</dbReference>
<organism evidence="15 16">
    <name type="scientific">Phorcysia thermohydrogeniphila</name>
    <dbReference type="NCBI Taxonomy" id="936138"/>
    <lineage>
        <taxon>Bacteria</taxon>
        <taxon>Pseudomonadati</taxon>
        <taxon>Aquificota</taxon>
        <taxon>Aquificia</taxon>
        <taxon>Desulfurobacteriales</taxon>
        <taxon>Desulfurobacteriaceae</taxon>
        <taxon>Phorcysia</taxon>
    </lineage>
</organism>
<dbReference type="SUPFAM" id="SSF81333">
    <property type="entry name" value="F1F0 ATP synthase subunit C"/>
    <property type="match status" value="1"/>
</dbReference>
<dbReference type="GO" id="GO:0008289">
    <property type="term" value="F:lipid binding"/>
    <property type="evidence" value="ECO:0007669"/>
    <property type="project" value="UniProtKB-KW"/>
</dbReference>
<comment type="function">
    <text evidence="12">Key component of the F(0) channel; it plays a direct role in translocation across the membrane. A homomeric c-ring of between 10-14 subunits forms the central stalk rotor element with the F(1) delta and epsilon subunits.</text>
</comment>
<dbReference type="GO" id="GO:0045259">
    <property type="term" value="C:proton-transporting ATP synthase complex"/>
    <property type="evidence" value="ECO:0007669"/>
    <property type="project" value="UniProtKB-KW"/>
</dbReference>
<dbReference type="NCBIfam" id="TIGR01260">
    <property type="entry name" value="ATP_synt_c"/>
    <property type="match status" value="1"/>
</dbReference>
<evidence type="ECO:0000256" key="2">
    <source>
        <dbReference type="ARBA" id="ARBA00006704"/>
    </source>
</evidence>
<keyword evidence="10 12" id="KW-0472">Membrane</keyword>
<evidence type="ECO:0000313" key="15">
    <source>
        <dbReference type="EMBL" id="TCK03956.1"/>
    </source>
</evidence>
<dbReference type="RefSeq" id="WP_132526944.1">
    <property type="nucleotide sequence ID" value="NZ_SMFV01000004.1"/>
</dbReference>
<dbReference type="GO" id="GO:0046933">
    <property type="term" value="F:proton-transporting ATP synthase activity, rotational mechanism"/>
    <property type="evidence" value="ECO:0007669"/>
    <property type="project" value="UniProtKB-UniRule"/>
</dbReference>
<dbReference type="Gene3D" id="1.20.120.610">
    <property type="entry name" value="lithium bound rotor ring of v- atpase"/>
    <property type="match status" value="1"/>
</dbReference>
<dbReference type="InterPro" id="IPR002379">
    <property type="entry name" value="ATPase_proteolipid_c-like_dom"/>
</dbReference>